<keyword evidence="2" id="KW-1185">Reference proteome</keyword>
<accession>A0A517ZN87</accession>
<dbReference type="RefSeq" id="WP_145376212.1">
    <property type="nucleotide sequence ID" value="NZ_CP036276.1"/>
</dbReference>
<protein>
    <submittedName>
        <fullName evidence="1">Uncharacterized protein</fullName>
    </submittedName>
</protein>
<dbReference type="EMBL" id="CP036276">
    <property type="protein sequence ID" value="QDU43939.1"/>
    <property type="molecule type" value="Genomic_DNA"/>
</dbReference>
<reference evidence="1 2" key="1">
    <citation type="submission" date="2019-02" db="EMBL/GenBank/DDBJ databases">
        <title>Deep-cultivation of Planctomycetes and their phenomic and genomic characterization uncovers novel biology.</title>
        <authorList>
            <person name="Wiegand S."/>
            <person name="Jogler M."/>
            <person name="Boedeker C."/>
            <person name="Pinto D."/>
            <person name="Vollmers J."/>
            <person name="Rivas-Marin E."/>
            <person name="Kohn T."/>
            <person name="Peeters S.H."/>
            <person name="Heuer A."/>
            <person name="Rast P."/>
            <person name="Oberbeckmann S."/>
            <person name="Bunk B."/>
            <person name="Jeske O."/>
            <person name="Meyerdierks A."/>
            <person name="Storesund J.E."/>
            <person name="Kallscheuer N."/>
            <person name="Luecker S."/>
            <person name="Lage O.M."/>
            <person name="Pohl T."/>
            <person name="Merkel B.J."/>
            <person name="Hornburger P."/>
            <person name="Mueller R.-W."/>
            <person name="Bruemmer F."/>
            <person name="Labrenz M."/>
            <person name="Spormann A.M."/>
            <person name="Op den Camp H."/>
            <person name="Overmann J."/>
            <person name="Amann R."/>
            <person name="Jetten M.S.M."/>
            <person name="Mascher T."/>
            <person name="Medema M.H."/>
            <person name="Devos D.P."/>
            <person name="Kaster A.-K."/>
            <person name="Ovreas L."/>
            <person name="Rohde M."/>
            <person name="Galperin M.Y."/>
            <person name="Jogler C."/>
        </authorList>
    </citation>
    <scope>NUCLEOTIDE SEQUENCE [LARGE SCALE GENOMIC DNA]</scope>
    <source>
        <strain evidence="1 2">Mal52</strain>
    </source>
</reference>
<organism evidence="1 2">
    <name type="scientific">Symmachiella dynata</name>
    <dbReference type="NCBI Taxonomy" id="2527995"/>
    <lineage>
        <taxon>Bacteria</taxon>
        <taxon>Pseudomonadati</taxon>
        <taxon>Planctomycetota</taxon>
        <taxon>Planctomycetia</taxon>
        <taxon>Planctomycetales</taxon>
        <taxon>Planctomycetaceae</taxon>
        <taxon>Symmachiella</taxon>
    </lineage>
</organism>
<sequence length="76" mass="9030">MQRIPLVVLKYQRQQQRDRWISARSTSGSLDQQWQRNFVTVRERDASRFNCFSKSRLSDIDFLKTQQGPLICAIAR</sequence>
<proteinExistence type="predicted"/>
<gene>
    <name evidence="1" type="ORF">Mal52_24170</name>
</gene>
<dbReference type="KEGG" id="sdyn:Mal52_24170"/>
<dbReference type="Proteomes" id="UP000319383">
    <property type="component" value="Chromosome"/>
</dbReference>
<evidence type="ECO:0000313" key="2">
    <source>
        <dbReference type="Proteomes" id="UP000319383"/>
    </source>
</evidence>
<evidence type="ECO:0000313" key="1">
    <source>
        <dbReference type="EMBL" id="QDU43939.1"/>
    </source>
</evidence>
<dbReference type="AlphaFoldDB" id="A0A517ZN87"/>
<name>A0A517ZN87_9PLAN</name>